<dbReference type="EMBL" id="LANP01000011">
    <property type="protein sequence ID" value="KJV56260.1"/>
    <property type="molecule type" value="Genomic_DNA"/>
</dbReference>
<organism evidence="2 3">
    <name type="scientific">Orientia chuto str. Dubai</name>
    <dbReference type="NCBI Taxonomy" id="1359168"/>
    <lineage>
        <taxon>Bacteria</taxon>
        <taxon>Pseudomonadati</taxon>
        <taxon>Pseudomonadota</taxon>
        <taxon>Alphaproteobacteria</taxon>
        <taxon>Rickettsiales</taxon>
        <taxon>Rickettsiaceae</taxon>
        <taxon>Rickettsieae</taxon>
        <taxon>Orientia</taxon>
    </lineage>
</organism>
<feature type="compositionally biased region" description="Basic and acidic residues" evidence="1">
    <location>
        <begin position="1"/>
        <end position="17"/>
    </location>
</feature>
<feature type="compositionally biased region" description="Polar residues" evidence="1">
    <location>
        <begin position="20"/>
        <end position="30"/>
    </location>
</feature>
<dbReference type="NCBIfam" id="NF033389">
    <property type="entry name" value="scrub_typh_TSA22"/>
    <property type="match status" value="1"/>
</dbReference>
<gene>
    <name evidence="2" type="ORF">OCHUTO_0524</name>
</gene>
<keyword evidence="3" id="KW-1185">Reference proteome</keyword>
<dbReference type="OrthoDB" id="9987775at2"/>
<protein>
    <submittedName>
        <fullName evidence="2">Putative sta22 protein</fullName>
    </submittedName>
</protein>
<feature type="region of interest" description="Disordered" evidence="1">
    <location>
        <begin position="178"/>
        <end position="203"/>
    </location>
</feature>
<dbReference type="AlphaFoldDB" id="A0A0F3MKJ3"/>
<evidence type="ECO:0000313" key="2">
    <source>
        <dbReference type="EMBL" id="KJV56260.1"/>
    </source>
</evidence>
<evidence type="ECO:0000256" key="1">
    <source>
        <dbReference type="SAM" id="MobiDB-lite"/>
    </source>
</evidence>
<dbReference type="Proteomes" id="UP000033616">
    <property type="component" value="Unassembled WGS sequence"/>
</dbReference>
<dbReference type="PATRIC" id="fig|1359168.3.peg.106"/>
<comment type="caution">
    <text evidence="2">The sequence shown here is derived from an EMBL/GenBank/DDBJ whole genome shotgun (WGS) entry which is preliminary data.</text>
</comment>
<dbReference type="RefSeq" id="WP_045797221.1">
    <property type="nucleotide sequence ID" value="NZ_LANP01000011.1"/>
</dbReference>
<evidence type="ECO:0000313" key="3">
    <source>
        <dbReference type="Proteomes" id="UP000033616"/>
    </source>
</evidence>
<proteinExistence type="predicted"/>
<sequence>MGKDSLTDLKESMDRAVESASKNSALTSEQKVGFEQESKELQAQLGEMSKQTEEEKESTLQKLKRWAMKAKDFLMSDEFSELISKMVNFVQTALKESTAIVQAFQSMKDTGLAGAMHSMQAVTHGVKDISSSLKDMVQAGEKVQKVHFSSPEDRIKAALGAEGIAQLQAASAGLQSSASLSSSSVSSTPAVSPSSAKDTSVSR</sequence>
<name>A0A0F3MKJ3_9RICK</name>
<feature type="region of interest" description="Disordered" evidence="1">
    <location>
        <begin position="1"/>
        <end position="56"/>
    </location>
</feature>
<reference evidence="2 3" key="1">
    <citation type="submission" date="2015-02" db="EMBL/GenBank/DDBJ databases">
        <title>Genome Sequencing of Rickettsiales.</title>
        <authorList>
            <person name="Daugherty S.C."/>
            <person name="Su Q."/>
            <person name="Abolude K."/>
            <person name="Beier-Sexton M."/>
            <person name="Carlyon J.A."/>
            <person name="Carter R."/>
            <person name="Day N.P."/>
            <person name="Dumler S.J."/>
            <person name="Dyachenko V."/>
            <person name="Godinez A."/>
            <person name="Kurtti T.J."/>
            <person name="Lichay M."/>
            <person name="Mullins K.E."/>
            <person name="Ott S."/>
            <person name="Pappas-Brown V."/>
            <person name="Paris D.H."/>
            <person name="Patel P."/>
            <person name="Richards A.L."/>
            <person name="Sadzewicz L."/>
            <person name="Sears K."/>
            <person name="Seidman D."/>
            <person name="Sengamalay N."/>
            <person name="Stenos J."/>
            <person name="Tallon L.J."/>
            <person name="Vincent G."/>
            <person name="Fraser C.M."/>
            <person name="Munderloh U."/>
            <person name="Dunning-Hotopp J.C."/>
        </authorList>
    </citation>
    <scope>NUCLEOTIDE SEQUENCE [LARGE SCALE GENOMIC DNA]</scope>
    <source>
        <strain evidence="2 3">Fuller</strain>
    </source>
</reference>
<feature type="compositionally biased region" description="Low complexity" evidence="1">
    <location>
        <begin position="178"/>
        <end position="196"/>
    </location>
</feature>
<accession>A0A0F3MKJ3</accession>